<dbReference type="InterPro" id="IPR027381">
    <property type="entry name" value="LytR/CpsA/Psr_C"/>
</dbReference>
<dbReference type="Gene3D" id="3.30.70.2390">
    <property type="match status" value="1"/>
</dbReference>
<evidence type="ECO:0000256" key="1">
    <source>
        <dbReference type="SAM" id="MobiDB-lite"/>
    </source>
</evidence>
<feature type="compositionally biased region" description="Low complexity" evidence="1">
    <location>
        <begin position="40"/>
        <end position="53"/>
    </location>
</feature>
<dbReference type="OrthoDB" id="4427486at2"/>
<keyword evidence="2" id="KW-0812">Transmembrane</keyword>
<organism evidence="4 5">
    <name type="scientific">Actinokineospora spheciospongiae</name>
    <dbReference type="NCBI Taxonomy" id="909613"/>
    <lineage>
        <taxon>Bacteria</taxon>
        <taxon>Bacillati</taxon>
        <taxon>Actinomycetota</taxon>
        <taxon>Actinomycetes</taxon>
        <taxon>Pseudonocardiales</taxon>
        <taxon>Pseudonocardiaceae</taxon>
        <taxon>Actinokineospora</taxon>
    </lineage>
</organism>
<dbReference type="Pfam" id="PF13399">
    <property type="entry name" value="LytR_C"/>
    <property type="match status" value="1"/>
</dbReference>
<comment type="caution">
    <text evidence="4">The sequence shown here is derived from an EMBL/GenBank/DDBJ whole genome shotgun (WGS) entry which is preliminary data.</text>
</comment>
<feature type="domain" description="LytR/CpsA/Psr regulator C-terminal" evidence="3">
    <location>
        <begin position="128"/>
        <end position="216"/>
    </location>
</feature>
<protein>
    <submittedName>
        <fullName evidence="4">Putative glycoprotein</fullName>
    </submittedName>
</protein>
<feature type="transmembrane region" description="Helical" evidence="2">
    <location>
        <begin position="12"/>
        <end position="35"/>
    </location>
</feature>
<reference evidence="4 5" key="1">
    <citation type="journal article" date="2014" name="Genome Announc.">
        <title>Draft Genome Sequence of the Antitrypanosomally Active Sponge-Associated Bacterium Actinokineospora sp. Strain EG49.</title>
        <authorList>
            <person name="Harjes J."/>
            <person name="Ryu T."/>
            <person name="Abdelmohsen U.R."/>
            <person name="Moitinho-Silva L."/>
            <person name="Horn H."/>
            <person name="Ravasi T."/>
            <person name="Hentschel U."/>
        </authorList>
    </citation>
    <scope>NUCLEOTIDE SEQUENCE [LARGE SCALE GENOMIC DNA]</scope>
    <source>
        <strain evidence="4 5">EG49</strain>
    </source>
</reference>
<evidence type="ECO:0000313" key="5">
    <source>
        <dbReference type="Proteomes" id="UP000019277"/>
    </source>
</evidence>
<dbReference type="EMBL" id="AYXG01000190">
    <property type="protein sequence ID" value="EWC59663.1"/>
    <property type="molecule type" value="Genomic_DNA"/>
</dbReference>
<dbReference type="AlphaFoldDB" id="W7IH95"/>
<feature type="compositionally biased region" description="Low complexity" evidence="1">
    <location>
        <begin position="76"/>
        <end position="106"/>
    </location>
</feature>
<evidence type="ECO:0000313" key="4">
    <source>
        <dbReference type="EMBL" id="EWC59663.1"/>
    </source>
</evidence>
<evidence type="ECO:0000256" key="2">
    <source>
        <dbReference type="SAM" id="Phobius"/>
    </source>
</evidence>
<feature type="compositionally biased region" description="Pro residues" evidence="1">
    <location>
        <begin position="107"/>
        <end position="116"/>
    </location>
</feature>
<sequence length="222" mass="21935">MTTDPSGPARPGRLIGLALMGVAAVTAVIGVVTIVNGTGDTSAAPPTSSSVTAPAPPSGDLTSSPATTGSLSTSMPSTPGSSAPAEPTAPATTTVPPAATTTTAVPAAPPVAPGAPVPGAGPSTRSQPVRVYNNSFVKGLAEEAGRDLSARGWTVAETGNYSGGKIPVTTVYFQPGSGQEAAAQELAADFGIRSEARFDGIKDASPGLILIVTQDYHEARDK</sequence>
<name>W7IH95_9PSEU</name>
<accession>W7IH95</accession>
<keyword evidence="5" id="KW-1185">Reference proteome</keyword>
<proteinExistence type="predicted"/>
<evidence type="ECO:0000259" key="3">
    <source>
        <dbReference type="Pfam" id="PF13399"/>
    </source>
</evidence>
<feature type="compositionally biased region" description="Polar residues" evidence="1">
    <location>
        <begin position="60"/>
        <end position="75"/>
    </location>
</feature>
<gene>
    <name evidence="4" type="ORF">UO65_5030</name>
</gene>
<dbReference type="eggNOG" id="ENOG50330SA">
    <property type="taxonomic scope" value="Bacteria"/>
</dbReference>
<keyword evidence="2" id="KW-1133">Transmembrane helix</keyword>
<feature type="region of interest" description="Disordered" evidence="1">
    <location>
        <begin position="40"/>
        <end position="127"/>
    </location>
</feature>
<dbReference type="Proteomes" id="UP000019277">
    <property type="component" value="Unassembled WGS sequence"/>
</dbReference>
<dbReference type="STRING" id="909613.UO65_5030"/>
<keyword evidence="2" id="KW-0472">Membrane</keyword>
<dbReference type="RefSeq" id="WP_035286783.1">
    <property type="nucleotide sequence ID" value="NZ_AYXG01000190.1"/>
</dbReference>